<evidence type="ECO:0000313" key="3">
    <source>
        <dbReference type="EMBL" id="SDD81525.1"/>
    </source>
</evidence>
<feature type="chain" id="PRO_5009240489" description="Tandem-95 repeat protein" evidence="2">
    <location>
        <begin position="30"/>
        <end position="584"/>
    </location>
</feature>
<dbReference type="AlphaFoldDB" id="A0A1G6XVT5"/>
<feature type="signal peptide" evidence="2">
    <location>
        <begin position="1"/>
        <end position="29"/>
    </location>
</feature>
<organism evidence="3 4">
    <name type="scientific">Auraticoccus monumenti</name>
    <dbReference type="NCBI Taxonomy" id="675864"/>
    <lineage>
        <taxon>Bacteria</taxon>
        <taxon>Bacillati</taxon>
        <taxon>Actinomycetota</taxon>
        <taxon>Actinomycetes</taxon>
        <taxon>Propionibacteriales</taxon>
        <taxon>Propionibacteriaceae</taxon>
        <taxon>Auraticoccus</taxon>
    </lineage>
</organism>
<protein>
    <recommendedName>
        <fullName evidence="5">Tandem-95 repeat protein</fullName>
    </recommendedName>
</protein>
<dbReference type="NCBIfam" id="NF038133">
    <property type="entry name" value="choice_anch_L"/>
    <property type="match status" value="1"/>
</dbReference>
<name>A0A1G6XVT5_9ACTN</name>
<feature type="region of interest" description="Disordered" evidence="1">
    <location>
        <begin position="514"/>
        <end position="563"/>
    </location>
</feature>
<dbReference type="OrthoDB" id="9758957at2"/>
<keyword evidence="2" id="KW-0732">Signal</keyword>
<keyword evidence="4" id="KW-1185">Reference proteome</keyword>
<gene>
    <name evidence="3" type="ORF">SAMN04489747_1805</name>
</gene>
<evidence type="ECO:0000313" key="4">
    <source>
        <dbReference type="Proteomes" id="UP000198546"/>
    </source>
</evidence>
<sequence>MRHRRLPLLALALALGAGLTFTTLDPAVASPGQEVTTPTTEDLPALAQSLVGDGVAVSNVRYTGAAAAIGRFTGMEAAVGIDEGVVLASGQASSSILGPNNDSAQDVPNNPGDPALTLLSGRTTYDAAILEFDFVPQADAVTFDYIFGSEEYFPGSGGETPYNDVFAFFVNGQNCATVGDRPVSISSINERTNAELFKANYFGSSAYDTQLNGFTTILRCSASVRGGQTNSLRMAIADAGDSIVNSAVMLRAGSLVSNDPPTAEPRDLTTGFREPVGVTLAGADPDGNEVTYRITQPPTGGTLSGTAPDLTFTPDDEFAGTATFQYVTNDGTFDSEPATVTIEVVDDLRPVADPVTVTTGFEEPVDVELRGSDPEEQDLTFQVTSQPTGGTLSGTAPELLFTPDELFSGSTSFTYTVSDGVRTSEPATVAITVASNEGPTAEAQSLSTGFEEPLPLTLSGSDPENQPLSYEVDDVVGGTLTGTAGPGLHPRRAVQRHRLVQLHRLRRPLHLRAGRGHHRGGAQPAADGGGPVPAHRVRGACRAHARGHRPGGPDADLRRGRRGGWHRLRHRAGAGLHPRRAVQR</sequence>
<evidence type="ECO:0000256" key="2">
    <source>
        <dbReference type="SAM" id="SignalP"/>
    </source>
</evidence>
<dbReference type="STRING" id="675864.SAMN04489747_1805"/>
<dbReference type="InterPro" id="IPR049804">
    <property type="entry name" value="Choice_anch_L"/>
</dbReference>
<accession>A0A1G6XVT5</accession>
<feature type="compositionally biased region" description="Basic residues" evidence="1">
    <location>
        <begin position="535"/>
        <end position="549"/>
    </location>
</feature>
<evidence type="ECO:0000256" key="1">
    <source>
        <dbReference type="SAM" id="MobiDB-lite"/>
    </source>
</evidence>
<dbReference type="Gene3D" id="2.60.40.3440">
    <property type="match status" value="1"/>
</dbReference>
<proteinExistence type="predicted"/>
<evidence type="ECO:0008006" key="5">
    <source>
        <dbReference type="Google" id="ProtNLM"/>
    </source>
</evidence>
<dbReference type="Proteomes" id="UP000198546">
    <property type="component" value="Chromosome i"/>
</dbReference>
<dbReference type="EMBL" id="LT629688">
    <property type="protein sequence ID" value="SDD81525.1"/>
    <property type="molecule type" value="Genomic_DNA"/>
</dbReference>
<dbReference type="Pfam" id="PF17963">
    <property type="entry name" value="Big_9"/>
    <property type="match status" value="2"/>
</dbReference>
<dbReference type="Gene3D" id="2.60.40.2810">
    <property type="match status" value="1"/>
</dbReference>
<reference evidence="3 4" key="1">
    <citation type="submission" date="2016-10" db="EMBL/GenBank/DDBJ databases">
        <authorList>
            <person name="de Groot N.N."/>
        </authorList>
    </citation>
    <scope>NUCLEOTIDE SEQUENCE [LARGE SCALE GENOMIC DNA]</scope>
    <source>
        <strain evidence="3 4">MON 2.2</strain>
    </source>
</reference>